<keyword evidence="1 6" id="KW-0963">Cytoplasm</keyword>
<evidence type="ECO:0000313" key="8">
    <source>
        <dbReference type="EMBL" id="ADB17074.1"/>
    </source>
</evidence>
<evidence type="ECO:0000256" key="2">
    <source>
        <dbReference type="ARBA" id="ARBA00022552"/>
    </source>
</evidence>
<dbReference type="AlphaFoldDB" id="D2R4K8"/>
<keyword evidence="9" id="KW-1185">Reference proteome</keyword>
<dbReference type="NCBIfam" id="TIGR00138">
    <property type="entry name" value="rsmG_gidB"/>
    <property type="match status" value="1"/>
</dbReference>
<reference evidence="8 9" key="1">
    <citation type="journal article" date="2009" name="Stand. Genomic Sci.">
        <title>Complete genome sequence of Pirellula staleyi type strain (ATCC 27377).</title>
        <authorList>
            <person name="Clum A."/>
            <person name="Tindall B.J."/>
            <person name="Sikorski J."/>
            <person name="Ivanova N."/>
            <person name="Mavrommatis K."/>
            <person name="Lucas S."/>
            <person name="Glavina del Rio T."/>
            <person name="Nolan M."/>
            <person name="Chen F."/>
            <person name="Tice H."/>
            <person name="Pitluck S."/>
            <person name="Cheng J.F."/>
            <person name="Chertkov O."/>
            <person name="Brettin T."/>
            <person name="Han C."/>
            <person name="Detter J.C."/>
            <person name="Kuske C."/>
            <person name="Bruce D."/>
            <person name="Goodwin L."/>
            <person name="Ovchinikova G."/>
            <person name="Pati A."/>
            <person name="Mikhailova N."/>
            <person name="Chen A."/>
            <person name="Palaniappan K."/>
            <person name="Land M."/>
            <person name="Hauser L."/>
            <person name="Chang Y.J."/>
            <person name="Jeffries C.D."/>
            <person name="Chain P."/>
            <person name="Rohde M."/>
            <person name="Goker M."/>
            <person name="Bristow J."/>
            <person name="Eisen J.A."/>
            <person name="Markowitz V."/>
            <person name="Hugenholtz P."/>
            <person name="Kyrpides N.C."/>
            <person name="Klenk H.P."/>
            <person name="Lapidus A."/>
        </authorList>
    </citation>
    <scope>NUCLEOTIDE SEQUENCE [LARGE SCALE GENOMIC DNA]</scope>
    <source>
        <strain evidence="9">ATCC 27377 / DSM 6068 / ICPB 4128</strain>
    </source>
</reference>
<keyword evidence="2 6" id="KW-0698">rRNA processing</keyword>
<evidence type="ECO:0000256" key="7">
    <source>
        <dbReference type="SAM" id="MobiDB-lite"/>
    </source>
</evidence>
<feature type="binding site" evidence="6">
    <location>
        <begin position="164"/>
        <end position="165"/>
    </location>
    <ligand>
        <name>S-adenosyl-L-methionine</name>
        <dbReference type="ChEBI" id="CHEBI:59789"/>
    </ligand>
</feature>
<evidence type="ECO:0000256" key="3">
    <source>
        <dbReference type="ARBA" id="ARBA00022603"/>
    </source>
</evidence>
<evidence type="ECO:0000256" key="6">
    <source>
        <dbReference type="HAMAP-Rule" id="MF_00074"/>
    </source>
</evidence>
<feature type="binding site" evidence="6">
    <location>
        <position position="179"/>
    </location>
    <ligand>
        <name>S-adenosyl-L-methionine</name>
        <dbReference type="ChEBI" id="CHEBI:59789"/>
    </ligand>
</feature>
<dbReference type="PANTHER" id="PTHR31760">
    <property type="entry name" value="S-ADENOSYL-L-METHIONINE-DEPENDENT METHYLTRANSFERASES SUPERFAMILY PROTEIN"/>
    <property type="match status" value="1"/>
</dbReference>
<dbReference type="GO" id="GO:0005829">
    <property type="term" value="C:cytosol"/>
    <property type="evidence" value="ECO:0007669"/>
    <property type="project" value="TreeGrafter"/>
</dbReference>
<dbReference type="Pfam" id="PF02527">
    <property type="entry name" value="GidB"/>
    <property type="match status" value="1"/>
</dbReference>
<organism evidence="8 9">
    <name type="scientific">Pirellula staleyi (strain ATCC 27377 / DSM 6068 / ICPB 4128)</name>
    <name type="common">Pirella staleyi</name>
    <dbReference type="NCBI Taxonomy" id="530564"/>
    <lineage>
        <taxon>Bacteria</taxon>
        <taxon>Pseudomonadati</taxon>
        <taxon>Planctomycetota</taxon>
        <taxon>Planctomycetia</taxon>
        <taxon>Pirellulales</taxon>
        <taxon>Pirellulaceae</taxon>
        <taxon>Pirellula</taxon>
    </lineage>
</organism>
<protein>
    <recommendedName>
        <fullName evidence="6">Ribosomal RNA small subunit methyltransferase G</fullName>
        <ecNumber evidence="6">2.1.1.-</ecNumber>
    </recommendedName>
    <alternativeName>
        <fullName evidence="6">16S rRNA 7-methylguanosine methyltransferase</fullName>
        <shortName evidence="6">16S rRNA m7G methyltransferase</shortName>
    </alternativeName>
</protein>
<dbReference type="HOGENOM" id="CLU_065341_0_1_0"/>
<accession>D2R4K8</accession>
<dbReference type="InterPro" id="IPR029063">
    <property type="entry name" value="SAM-dependent_MTases_sf"/>
</dbReference>
<dbReference type="PANTHER" id="PTHR31760:SF0">
    <property type="entry name" value="S-ADENOSYL-L-METHIONINE-DEPENDENT METHYLTRANSFERASES SUPERFAMILY PROTEIN"/>
    <property type="match status" value="1"/>
</dbReference>
<keyword evidence="3 6" id="KW-0489">Methyltransferase</keyword>
<sequence length="255" mass="29003">MKSVSVRQEPDQRPHSHLSLTSTELRTSVSDEIESKPPAFPNDTMRDALARHSIQLPDATIDKLDLYCKLLWEWNEKINLTRHTDYERFVSRDVVDTMHLAKLLRESEEVLDVGSGGGVPGITLAIVRPDLQMTLSDNTGKKVNVLRDMVEKLGLECAALNFRSEDLLDENRFDALTIRAVGPLDRLLTWFKPYWASIRRLLVVKGPKWKEEQAEASRRGLLRELQVKVAAEYPLAGTPNNSVVLKIWPKNAPER</sequence>
<keyword evidence="5 6" id="KW-0949">S-adenosyl-L-methionine</keyword>
<dbReference type="Proteomes" id="UP000001887">
    <property type="component" value="Chromosome"/>
</dbReference>
<dbReference type="Gene3D" id="3.40.50.150">
    <property type="entry name" value="Vaccinia Virus protein VP39"/>
    <property type="match status" value="1"/>
</dbReference>
<feature type="binding site" evidence="6">
    <location>
        <position position="114"/>
    </location>
    <ligand>
        <name>S-adenosyl-L-methionine</name>
        <dbReference type="ChEBI" id="CHEBI:59789"/>
    </ligand>
</feature>
<dbReference type="eggNOG" id="COG0357">
    <property type="taxonomic scope" value="Bacteria"/>
</dbReference>
<dbReference type="SUPFAM" id="SSF53335">
    <property type="entry name" value="S-adenosyl-L-methionine-dependent methyltransferases"/>
    <property type="match status" value="1"/>
</dbReference>
<gene>
    <name evidence="6" type="primary">rsmG</name>
    <name evidence="8" type="ordered locus">Psta_2404</name>
</gene>
<evidence type="ECO:0000256" key="1">
    <source>
        <dbReference type="ARBA" id="ARBA00022490"/>
    </source>
</evidence>
<feature type="binding site" evidence="6">
    <location>
        <begin position="137"/>
        <end position="139"/>
    </location>
    <ligand>
        <name>S-adenosyl-L-methionine</name>
        <dbReference type="ChEBI" id="CHEBI:59789"/>
    </ligand>
</feature>
<dbReference type="EC" id="2.1.1.-" evidence="6"/>
<name>D2R4K8_PIRSD</name>
<evidence type="ECO:0000256" key="4">
    <source>
        <dbReference type="ARBA" id="ARBA00022679"/>
    </source>
</evidence>
<proteinExistence type="inferred from homology"/>
<evidence type="ECO:0000256" key="5">
    <source>
        <dbReference type="ARBA" id="ARBA00022691"/>
    </source>
</evidence>
<comment type="subcellular location">
    <subcellularLocation>
        <location evidence="6">Cytoplasm</location>
    </subcellularLocation>
</comment>
<keyword evidence="4 6" id="KW-0808">Transferase</keyword>
<feature type="region of interest" description="Disordered" evidence="7">
    <location>
        <begin position="1"/>
        <end position="44"/>
    </location>
</feature>
<feature type="compositionally biased region" description="Polar residues" evidence="7">
    <location>
        <begin position="18"/>
        <end position="30"/>
    </location>
</feature>
<comment type="similarity">
    <text evidence="6">Belongs to the methyltransferase superfamily. RNA methyltransferase RsmG family.</text>
</comment>
<dbReference type="STRING" id="530564.Psta_2404"/>
<dbReference type="GO" id="GO:0070043">
    <property type="term" value="F:rRNA (guanine-N7-)-methyltransferase activity"/>
    <property type="evidence" value="ECO:0007669"/>
    <property type="project" value="UniProtKB-UniRule"/>
</dbReference>
<dbReference type="InterPro" id="IPR003682">
    <property type="entry name" value="rRNA_ssu_MeTfrase_G"/>
</dbReference>
<dbReference type="KEGG" id="psl:Psta_2404"/>
<comment type="function">
    <text evidence="6">Specifically methylates the N7 position of a guanine in 16S rRNA.</text>
</comment>
<dbReference type="HAMAP" id="MF_00074">
    <property type="entry name" value="16SrRNA_methyltr_G"/>
    <property type="match status" value="1"/>
</dbReference>
<dbReference type="EMBL" id="CP001848">
    <property type="protein sequence ID" value="ADB17074.1"/>
    <property type="molecule type" value="Genomic_DNA"/>
</dbReference>
<comment type="caution">
    <text evidence="6">Lacks conserved residue(s) required for the propagation of feature annotation.</text>
</comment>
<evidence type="ECO:0000313" key="9">
    <source>
        <dbReference type="Proteomes" id="UP000001887"/>
    </source>
</evidence>